<dbReference type="RefSeq" id="XP_001422559.1">
    <property type="nucleotide sequence ID" value="XM_001422522.1"/>
</dbReference>
<evidence type="ECO:0000313" key="1">
    <source>
        <dbReference type="EMBL" id="ABP00876.1"/>
    </source>
</evidence>
<dbReference type="HOGENOM" id="CLU_057230_2_0_1"/>
<dbReference type="EMBL" id="CP000600">
    <property type="protein sequence ID" value="ABP00876.1"/>
    <property type="molecule type" value="Genomic_DNA"/>
</dbReference>
<evidence type="ECO:0000313" key="2">
    <source>
        <dbReference type="Proteomes" id="UP000001568"/>
    </source>
</evidence>
<name>A4SB58_OSTLU</name>
<protein>
    <submittedName>
        <fullName evidence="1">Uncharacterized protein</fullName>
    </submittedName>
</protein>
<proteinExistence type="predicted"/>
<reference evidence="1 2" key="1">
    <citation type="journal article" date="2007" name="Proc. Natl. Acad. Sci. U.S.A.">
        <title>The tiny eukaryote Ostreococcus provides genomic insights into the paradox of plankton speciation.</title>
        <authorList>
            <person name="Palenik B."/>
            <person name="Grimwood J."/>
            <person name="Aerts A."/>
            <person name="Rouze P."/>
            <person name="Salamov A."/>
            <person name="Putnam N."/>
            <person name="Dupont C."/>
            <person name="Jorgensen R."/>
            <person name="Derelle E."/>
            <person name="Rombauts S."/>
            <person name="Zhou K."/>
            <person name="Otillar R."/>
            <person name="Merchant S.S."/>
            <person name="Podell S."/>
            <person name="Gaasterland T."/>
            <person name="Napoli C."/>
            <person name="Gendler K."/>
            <person name="Manuell A."/>
            <person name="Tai V."/>
            <person name="Vallon O."/>
            <person name="Piganeau G."/>
            <person name="Jancek S."/>
            <person name="Heijde M."/>
            <person name="Jabbari K."/>
            <person name="Bowler C."/>
            <person name="Lohr M."/>
            <person name="Robbens S."/>
            <person name="Werner G."/>
            <person name="Dubchak I."/>
            <person name="Pazour G.J."/>
            <person name="Ren Q."/>
            <person name="Paulsen I."/>
            <person name="Delwiche C."/>
            <person name="Schmutz J."/>
            <person name="Rokhsar D."/>
            <person name="Van de Peer Y."/>
            <person name="Moreau H."/>
            <person name="Grigoriev I.V."/>
        </authorList>
    </citation>
    <scope>NUCLEOTIDE SEQUENCE [LARGE SCALE GENOMIC DNA]</scope>
    <source>
        <strain evidence="1 2">CCE9901</strain>
    </source>
</reference>
<dbReference type="OrthoDB" id="568004at2759"/>
<dbReference type="GeneID" id="5006776"/>
<accession>A4SB58</accession>
<dbReference type="Proteomes" id="UP000001568">
    <property type="component" value="Chromosome 20"/>
</dbReference>
<keyword evidence="2" id="KW-1185">Reference proteome</keyword>
<dbReference type="PANTHER" id="PTHR31245">
    <property type="entry name" value="UBIQUITIN SYSTEM COMPONENT CUE PROTEIN"/>
    <property type="match status" value="1"/>
</dbReference>
<sequence>MEWVNAIVNEMGASVDVSDAQNRASRVLQTFEGAVRQRCAEFNDYSKVMKMKRENALLKRAVAIQNSRMQDLAPLQARVRELEAACAQYDDRLKTAERQNYSLSVNLRLAMAEQSPFGSKNHDVF</sequence>
<dbReference type="AlphaFoldDB" id="A4SB58"/>
<dbReference type="PANTHER" id="PTHR31245:SF20">
    <property type="entry name" value="F18B13.13 PROTEIN"/>
    <property type="match status" value="1"/>
</dbReference>
<dbReference type="Gramene" id="ABP00876">
    <property type="protein sequence ID" value="ABP00876"/>
    <property type="gene ID" value="OSTLU_43587"/>
</dbReference>
<dbReference type="KEGG" id="olu:OSTLU_43587"/>
<organism evidence="1 2">
    <name type="scientific">Ostreococcus lucimarinus (strain CCE9901)</name>
    <dbReference type="NCBI Taxonomy" id="436017"/>
    <lineage>
        <taxon>Eukaryota</taxon>
        <taxon>Viridiplantae</taxon>
        <taxon>Chlorophyta</taxon>
        <taxon>Mamiellophyceae</taxon>
        <taxon>Mamiellales</taxon>
        <taxon>Bathycoccaceae</taxon>
        <taxon>Ostreococcus</taxon>
    </lineage>
</organism>
<dbReference type="STRING" id="436017.A4SB58"/>
<dbReference type="eggNOG" id="ENOG502QRNX">
    <property type="taxonomic scope" value="Eukaryota"/>
</dbReference>
<gene>
    <name evidence="1" type="ORF">OSTLU_43587</name>
</gene>
<dbReference type="OMA" id="MASAENW"/>